<feature type="transmembrane region" description="Helical" evidence="1">
    <location>
        <begin position="59"/>
        <end position="78"/>
    </location>
</feature>
<gene>
    <name evidence="2" type="ORF">SAMN05421825_3789</name>
</gene>
<keyword evidence="1" id="KW-0472">Membrane</keyword>
<protein>
    <submittedName>
        <fullName evidence="2">Uncharacterized protein</fullName>
    </submittedName>
</protein>
<sequence length="133" mass="15664">MITSIMKQWLFINYCGQKIGQLKGANVKETLLNVTTSNLSFIIYGLLLDIYVLLGFRKLWLILIIAIPFEFFVTRPLIKKHIMTIMSVQELEARYKITPRWKRIMFFILAILIVLSSVALFFTIIFSLKFFYD</sequence>
<name>A0A1G7W3E2_9FLAO</name>
<evidence type="ECO:0000313" key="3">
    <source>
        <dbReference type="Proteomes" id="UP000199203"/>
    </source>
</evidence>
<evidence type="ECO:0000313" key="2">
    <source>
        <dbReference type="EMBL" id="SDG66401.1"/>
    </source>
</evidence>
<accession>A0A1G7W3E2</accession>
<feature type="transmembrane region" description="Helical" evidence="1">
    <location>
        <begin position="104"/>
        <end position="132"/>
    </location>
</feature>
<proteinExistence type="predicted"/>
<reference evidence="3" key="1">
    <citation type="submission" date="2016-10" db="EMBL/GenBank/DDBJ databases">
        <authorList>
            <person name="Varghese N."/>
            <person name="Submissions S."/>
        </authorList>
    </citation>
    <scope>NUCLEOTIDE SEQUENCE [LARGE SCALE GENOMIC DNA]</scope>
    <source>
        <strain evidence="3">DSM 19684</strain>
    </source>
</reference>
<dbReference type="EMBL" id="FNBH01000009">
    <property type="protein sequence ID" value="SDG66401.1"/>
    <property type="molecule type" value="Genomic_DNA"/>
</dbReference>
<organism evidence="2 3">
    <name type="scientific">Epilithonimonas hungarica</name>
    <dbReference type="NCBI Taxonomy" id="454006"/>
    <lineage>
        <taxon>Bacteria</taxon>
        <taxon>Pseudomonadati</taxon>
        <taxon>Bacteroidota</taxon>
        <taxon>Flavobacteriia</taxon>
        <taxon>Flavobacteriales</taxon>
        <taxon>Weeksellaceae</taxon>
        <taxon>Chryseobacterium group</taxon>
        <taxon>Epilithonimonas</taxon>
    </lineage>
</organism>
<dbReference type="RefSeq" id="WP_089875242.1">
    <property type="nucleotide sequence ID" value="NZ_FNBH01000009.1"/>
</dbReference>
<dbReference type="AlphaFoldDB" id="A0A1G7W3E2"/>
<dbReference type="STRING" id="454006.SAMN05421825_3789"/>
<keyword evidence="3" id="KW-1185">Reference proteome</keyword>
<keyword evidence="1" id="KW-0812">Transmembrane</keyword>
<keyword evidence="1" id="KW-1133">Transmembrane helix</keyword>
<dbReference type="Proteomes" id="UP000199203">
    <property type="component" value="Unassembled WGS sequence"/>
</dbReference>
<dbReference type="OrthoDB" id="1452610at2"/>
<evidence type="ECO:0000256" key="1">
    <source>
        <dbReference type="SAM" id="Phobius"/>
    </source>
</evidence>
<feature type="transmembrane region" description="Helical" evidence="1">
    <location>
        <begin position="31"/>
        <end position="53"/>
    </location>
</feature>